<dbReference type="InterPro" id="IPR051257">
    <property type="entry name" value="Diverse_CBS-Domain"/>
</dbReference>
<accession>A0A3R9RI48</accession>
<feature type="domain" description="CBS" evidence="3">
    <location>
        <begin position="7"/>
        <end position="63"/>
    </location>
</feature>
<feature type="domain" description="CBS" evidence="3">
    <location>
        <begin position="131"/>
        <end position="188"/>
    </location>
</feature>
<dbReference type="SMART" id="SM00116">
    <property type="entry name" value="CBS"/>
    <property type="match status" value="4"/>
</dbReference>
<dbReference type="SUPFAM" id="SSF54631">
    <property type="entry name" value="CBS-domain pair"/>
    <property type="match status" value="2"/>
</dbReference>
<evidence type="ECO:0000256" key="2">
    <source>
        <dbReference type="PROSITE-ProRule" id="PRU00703"/>
    </source>
</evidence>
<dbReference type="RefSeq" id="WP_125742327.1">
    <property type="nucleotide sequence ID" value="NZ_RCOR01000037.1"/>
</dbReference>
<dbReference type="EMBL" id="RCOR01000037">
    <property type="protein sequence ID" value="RSN68053.1"/>
    <property type="molecule type" value="Genomic_DNA"/>
</dbReference>
<comment type="caution">
    <text evidence="4">The sequence shown here is derived from an EMBL/GenBank/DDBJ whole genome shotgun (WGS) entry which is preliminary data.</text>
</comment>
<dbReference type="Pfam" id="PF00571">
    <property type="entry name" value="CBS"/>
    <property type="match status" value="4"/>
</dbReference>
<name>A0A3R9RI48_9CREN</name>
<feature type="domain" description="CBS" evidence="3">
    <location>
        <begin position="196"/>
        <end position="251"/>
    </location>
</feature>
<dbReference type="InterPro" id="IPR000644">
    <property type="entry name" value="CBS_dom"/>
</dbReference>
<dbReference type="AlphaFoldDB" id="A0A3R9RI48"/>
<dbReference type="PROSITE" id="PS51371">
    <property type="entry name" value="CBS"/>
    <property type="match status" value="3"/>
</dbReference>
<dbReference type="Proteomes" id="UP000278149">
    <property type="component" value="Unassembled WGS sequence"/>
</dbReference>
<sequence>MRVSEFMSPNPLIINPDMNLLQALEIMAERDVWSPLVKSDRILGFLTERDLINTVVSQKIAPEQLSVADAASRRYGVVRPSDSYVDAASAMMKVKSRLVVMEGEEIVGVVTAADITRAYASSKSKVPLRPYATWSVVKIGIGESVERAVELMRRERIGCLLLEDEGEIVGIFTERDVVKGFLMGGGDYCDPVGKYATLKLITIDPNATLSEAARLMAENRVKRLPIVQEGKVIGIITARDVVEGIWRESTLGIMTP</sequence>
<dbReference type="Gene3D" id="3.10.580.10">
    <property type="entry name" value="CBS-domain"/>
    <property type="match status" value="2"/>
</dbReference>
<organism evidence="4 5">
    <name type="scientific">Candidatus Korarchaeum cryptofilum</name>
    <dbReference type="NCBI Taxonomy" id="498846"/>
    <lineage>
        <taxon>Archaea</taxon>
        <taxon>Thermoproteota</taxon>
        <taxon>Candidatus Korarchaeia</taxon>
        <taxon>Candidatus Korarchaeales</taxon>
        <taxon>Candidatus Korarchaeaceae</taxon>
        <taxon>Candidatus Korarchaeum</taxon>
    </lineage>
</organism>
<protein>
    <submittedName>
        <fullName evidence="4">CBS domain-containing protein</fullName>
    </submittedName>
</protein>
<evidence type="ECO:0000313" key="4">
    <source>
        <dbReference type="EMBL" id="RSN68053.1"/>
    </source>
</evidence>
<evidence type="ECO:0000259" key="3">
    <source>
        <dbReference type="PROSITE" id="PS51371"/>
    </source>
</evidence>
<evidence type="ECO:0000313" key="5">
    <source>
        <dbReference type="Proteomes" id="UP000278149"/>
    </source>
</evidence>
<dbReference type="InterPro" id="IPR046342">
    <property type="entry name" value="CBS_dom_sf"/>
</dbReference>
<dbReference type="PANTHER" id="PTHR43080:SF2">
    <property type="entry name" value="CBS DOMAIN-CONTAINING PROTEIN"/>
    <property type="match status" value="1"/>
</dbReference>
<gene>
    <name evidence="4" type="ORF">D9Q81_07170</name>
</gene>
<reference evidence="4 5" key="1">
    <citation type="submission" date="2018-10" db="EMBL/GenBank/DDBJ databases">
        <title>Co-occurring genomic capacity for anaerobic methane metabolism and dissimilatory sulfite reduction discovered in the Korarchaeota.</title>
        <authorList>
            <person name="Mckay L.J."/>
            <person name="Dlakic M."/>
            <person name="Fields M.W."/>
            <person name="Delmont T.O."/>
            <person name="Eren A.M."/>
            <person name="Jay Z.J."/>
            <person name="Klingelsmith K.B."/>
            <person name="Rusch D.B."/>
            <person name="Inskeep W.P."/>
        </authorList>
    </citation>
    <scope>NUCLEOTIDE SEQUENCE [LARGE SCALE GENOMIC DNA]</scope>
    <source>
        <strain evidence="4 5">WS</strain>
    </source>
</reference>
<proteinExistence type="predicted"/>
<keyword evidence="1 2" id="KW-0129">CBS domain</keyword>
<dbReference type="PANTHER" id="PTHR43080">
    <property type="entry name" value="CBS DOMAIN-CONTAINING PROTEIN CBSX3, MITOCHONDRIAL"/>
    <property type="match status" value="1"/>
</dbReference>
<evidence type="ECO:0000256" key="1">
    <source>
        <dbReference type="ARBA" id="ARBA00023122"/>
    </source>
</evidence>